<dbReference type="OrthoDB" id="3197455at2"/>
<dbReference type="InterPro" id="IPR018973">
    <property type="entry name" value="MZB"/>
</dbReference>
<sequence>MSSLLPSYAVGHLIEGLSEYLTTSFSLADGATAAALESFLKDPTTGMFHGPYVRTRLPYAPATNWAGVLEWLPHWFTPYRHQAEAFRRLASHAAGADRRPEPTLVVTGTGSGKTESFLYPILDHCRRQRLRGHVGGIKALILYPMNALANDQAARLATLITEEEELHGIRAGIYTGEAQGSRTSVSAEGLITDRETMRQAPPDILLTNYKMLDQLLLRDADAPLWEKSATTLQYVALDEFHTYDGAQGTDVALLLRRMGLRLKKHQPEGFLSPEETRRPLGAITPVATSATLGSGERATDEVLDFAHTIFGEQFPTDAVVRETILDVPGWRLVVAALTGIAASATPLPTRDVVREVNDTIAQAGSDEEHAEVVHRAFCEKVFGCSDAIDEAVAAASVSELIAAVLAHSHAPVKLSSADPAADTLVTAVFPADVARIPHEEAAEFLSHTLTEIAHLRAEFGAAHGWDGKKFPGVETHLWVREVSRLDRRVGTAGTLDADASSLFRWADNGTDQASSTSYWLPACYCRNCGRSGWMIALQPGEEFVETTSKRIRQQSMRRRDLMRPLLDATSEITSSHSRVDDDSSSVMWLNLAAAELSDKEPAEEDKEQGGVAPVLTFTGAGAGELAAKDTCPSCGEADAIRFVGSSVATLLSVTISNLFGMGDLDAAEKKSLVFVDSVQDAAHRAGFVQARARTFAIRTRTRQAVGNTPTTLAELPRRLMAAAEQEAPGVRDRAKFELVPPAVAESTRFLPYWQRTGSRTARHEAAKLVRNVLALELALEFGDRADLTRSLVSTGALSVGVAVTDEELRAAVDSLGIITDSGALGGVDLAWARGVLEAMRQFGGIASELLTSYVKHDGNAYLLNRREAAACGVPRFARGGAPAFPRTGRSPRDGARDYSAMPVASTQGFYARWTAATLGISAHDAARVVADLFAELAQRKVITAVTTDSGATMYTLLPQRILVSPEDAGEILECGVCRRRLAVDAHGRQLLNGVPCLSLGCAGHMSVVANRDNYYRRLYHSRNIRTVVSSEHTSLLRSEERIELEKQFKKPVGEQEASAPNVLVATPTLEMGIDIGDLSTVMLASLPTTVASYVQRVGRAGRLSGNSLVVAMVVGRYKALARLTNPVETIGGDVAPPAAFLSAREILHRQFAAYLIDSIDFTTTEVQPYRAESVFGTTRRNLVDELVDRLDDGVEHLVDQFCSTIDEFARDGVIDELAEWVRTEFAAQLRQAQKDWNEARHQLIDRRRTLAGIVDALQDEAASASGDEETAAKLRRARAALRFTSAILKDKFQDEHWIAALERYGLLPNFTLLDDAVEFHLSVSRAVADTGEFETEAREYSRGISSALFELAPGATFYAQGIAATIDSVDLGPQNSALQRWRLCPTCSYSEVYPAAAELPIVGPCPACGAAKFADLSQVLTVVEMRRVSASVDYSRSAITDRSDDRQIARFERALSMVIPDGGVGASWFLTHTGFGIQYLPQVEMRWLNLGRPVGGETSWLMGQEVETPKFWVCRECGHVDSKAGENRWQDHKPWCSLRHARDEDTLDFALGRRLTTQGVLMHLPSVVTAADVGAVPSLIAALRMGFKQYLGGNPDHLDVAAVHAAAGGRVHDMLLLHDAVPGGTGYLSQFTEPEDIRRLLLTAYERLRDCSCAAGPLKACPHCLLPFSRDYEVDQVSRETAEAALLKILLDDPHPDAETAAVATPPADAWEGHFTDAKPAGSERSDLEARFLEQLRHDLKDYGATVTESTRGGHALWTIRFPNSKLTWTMKEQGRLPDGLHSLTQPDFYFEVDGAELNRIAVYTDGASYHASRTHNGVAADINRRSRLYEEGIVAWSLTADDLNARRDVVNGTSHPAPSWYAARARRVLNQKYNLEDSLHELLLTDPMTQLLAILANPRQPWSRLSQVAGIHAEFTHRQNPDAFGPLISFSLDGERFALTFRVVDGEPNIERWRWFLRLANLLFLNGYDVGGNIVSVEDDTALAASAPAPAPAAPPAPEPAAAFAEPWQRILDDFRGEEPAVVAALELLAGTQSLLPEGIGSEINGVPTVVSWPEQKIVVVYPDEADSFTDAADDGWTIIDSETLTVDAIPSALLNPH</sequence>
<evidence type="ECO:0000259" key="3">
    <source>
        <dbReference type="PROSITE" id="PS51192"/>
    </source>
</evidence>
<reference evidence="6" key="2">
    <citation type="submission" date="2015-05" db="EMBL/GenBank/DDBJ databases">
        <title>Complete genome sequence of Corynebacterium uterequi DSM 45634, isolated from the uterus of a maiden mare.</title>
        <authorList>
            <person name="Ruckert C."/>
            <person name="Albersmeier A."/>
            <person name="Winkler A."/>
            <person name="Tauch A."/>
        </authorList>
    </citation>
    <scope>NUCLEOTIDE SEQUENCE [LARGE SCALE GENOMIC DNA]</scope>
    <source>
        <strain evidence="6">DSM 45634</strain>
    </source>
</reference>
<dbReference type="GO" id="GO:0005524">
    <property type="term" value="F:ATP binding"/>
    <property type="evidence" value="ECO:0007669"/>
    <property type="project" value="UniProtKB-KW"/>
</dbReference>
<protein>
    <submittedName>
        <fullName evidence="5">Helicase family protein with metal-binding cysteine cluster</fullName>
    </submittedName>
</protein>
<name>A0A0G3HF87_9CORY</name>
<dbReference type="SMART" id="SM00487">
    <property type="entry name" value="DEXDc"/>
    <property type="match status" value="1"/>
</dbReference>
<dbReference type="Pfam" id="PF09369">
    <property type="entry name" value="MZB"/>
    <property type="match status" value="1"/>
</dbReference>
<dbReference type="GO" id="GO:0003676">
    <property type="term" value="F:nucleic acid binding"/>
    <property type="evidence" value="ECO:0007669"/>
    <property type="project" value="InterPro"/>
</dbReference>
<dbReference type="SMART" id="SM00490">
    <property type="entry name" value="HELICc"/>
    <property type="match status" value="1"/>
</dbReference>
<dbReference type="PANTHER" id="PTHR47957:SF3">
    <property type="entry name" value="ATP-DEPENDENT HELICASE HRQ1"/>
    <property type="match status" value="1"/>
</dbReference>
<keyword evidence="5" id="KW-0347">Helicase</keyword>
<dbReference type="Proteomes" id="UP000035548">
    <property type="component" value="Chromosome"/>
</dbReference>
<dbReference type="RefSeq" id="WP_047260309.1">
    <property type="nucleotide sequence ID" value="NZ_CP011546.1"/>
</dbReference>
<dbReference type="Pfam" id="PF00271">
    <property type="entry name" value="Helicase_C"/>
    <property type="match status" value="1"/>
</dbReference>
<dbReference type="PANTHER" id="PTHR47957">
    <property type="entry name" value="ATP-DEPENDENT HELICASE HRQ1"/>
    <property type="match status" value="1"/>
</dbReference>
<evidence type="ECO:0000313" key="5">
    <source>
        <dbReference type="EMBL" id="AKK12016.1"/>
    </source>
</evidence>
<dbReference type="GO" id="GO:0043138">
    <property type="term" value="F:3'-5' DNA helicase activity"/>
    <property type="evidence" value="ECO:0007669"/>
    <property type="project" value="TreeGrafter"/>
</dbReference>
<evidence type="ECO:0000259" key="4">
    <source>
        <dbReference type="PROSITE" id="PS51194"/>
    </source>
</evidence>
<dbReference type="Gene3D" id="3.40.50.300">
    <property type="entry name" value="P-loop containing nucleotide triphosphate hydrolases"/>
    <property type="match status" value="2"/>
</dbReference>
<dbReference type="GO" id="GO:0006289">
    <property type="term" value="P:nucleotide-excision repair"/>
    <property type="evidence" value="ECO:0007669"/>
    <property type="project" value="TreeGrafter"/>
</dbReference>
<feature type="domain" description="Helicase C-terminal" evidence="4">
    <location>
        <begin position="956"/>
        <end position="1147"/>
    </location>
</feature>
<dbReference type="InterPro" id="IPR027417">
    <property type="entry name" value="P-loop_NTPase"/>
</dbReference>
<dbReference type="SUPFAM" id="SSF52540">
    <property type="entry name" value="P-loop containing nucleoside triphosphate hydrolases"/>
    <property type="match status" value="2"/>
</dbReference>
<dbReference type="Pfam" id="PF00270">
    <property type="entry name" value="DEAD"/>
    <property type="match status" value="1"/>
</dbReference>
<dbReference type="PATRIC" id="fig|1072256.5.peg.2017"/>
<dbReference type="EMBL" id="CP011546">
    <property type="protein sequence ID" value="AKK12016.1"/>
    <property type="molecule type" value="Genomic_DNA"/>
</dbReference>
<dbReference type="InterPro" id="IPR001650">
    <property type="entry name" value="Helicase_C-like"/>
</dbReference>
<gene>
    <name evidence="5" type="ORF">CUTER_10245</name>
</gene>
<organism evidence="5 6">
    <name type="scientific">Corynebacterium uterequi</name>
    <dbReference type="NCBI Taxonomy" id="1072256"/>
    <lineage>
        <taxon>Bacteria</taxon>
        <taxon>Bacillati</taxon>
        <taxon>Actinomycetota</taxon>
        <taxon>Actinomycetes</taxon>
        <taxon>Mycobacteriales</taxon>
        <taxon>Corynebacteriaceae</taxon>
        <taxon>Corynebacterium</taxon>
    </lineage>
</organism>
<dbReference type="STRING" id="1072256.CUTER_10245"/>
<reference evidence="5 6" key="1">
    <citation type="journal article" date="2015" name="Genome Announc.">
        <title>Virulence Factor Genes Detected in the Complete Genome Sequence of Corynebacterium uterequi DSM 45634, Isolated from the Uterus of a Maiden Mare.</title>
        <authorList>
            <person name="Ruckert C."/>
            <person name="Kriete M."/>
            <person name="Jaenicke S."/>
            <person name="Winkler A."/>
            <person name="Tauch A."/>
        </authorList>
    </citation>
    <scope>NUCLEOTIDE SEQUENCE [LARGE SCALE GENOMIC DNA]</scope>
    <source>
        <strain evidence="5 6">DSM 45634</strain>
    </source>
</reference>
<dbReference type="GO" id="GO:0036297">
    <property type="term" value="P:interstrand cross-link repair"/>
    <property type="evidence" value="ECO:0007669"/>
    <property type="project" value="TreeGrafter"/>
</dbReference>
<keyword evidence="6" id="KW-1185">Reference proteome</keyword>
<evidence type="ECO:0000256" key="2">
    <source>
        <dbReference type="ARBA" id="ARBA00022840"/>
    </source>
</evidence>
<dbReference type="KEGG" id="cut:CUTER_10245"/>
<evidence type="ECO:0000256" key="1">
    <source>
        <dbReference type="ARBA" id="ARBA00022741"/>
    </source>
</evidence>
<keyword evidence="5" id="KW-0378">Hydrolase</keyword>
<proteinExistence type="predicted"/>
<dbReference type="PROSITE" id="PS51192">
    <property type="entry name" value="HELICASE_ATP_BIND_1"/>
    <property type="match status" value="1"/>
</dbReference>
<evidence type="ECO:0000313" key="6">
    <source>
        <dbReference type="Proteomes" id="UP000035548"/>
    </source>
</evidence>
<dbReference type="InterPro" id="IPR011545">
    <property type="entry name" value="DEAD/DEAH_box_helicase_dom"/>
</dbReference>
<keyword evidence="1" id="KW-0547">Nucleotide-binding</keyword>
<accession>A0A0G3HF87</accession>
<keyword evidence="2" id="KW-0067">ATP-binding</keyword>
<dbReference type="PROSITE" id="PS51194">
    <property type="entry name" value="HELICASE_CTER"/>
    <property type="match status" value="1"/>
</dbReference>
<feature type="domain" description="Helicase ATP-binding" evidence="3">
    <location>
        <begin position="94"/>
        <end position="310"/>
    </location>
</feature>
<dbReference type="InterPro" id="IPR014001">
    <property type="entry name" value="Helicase_ATP-bd"/>
</dbReference>